<evidence type="ECO:0000259" key="4">
    <source>
        <dbReference type="PROSITE" id="PS51329"/>
    </source>
</evidence>
<evidence type="ECO:0000313" key="6">
    <source>
        <dbReference type="WBParaSite" id="L893_g27206.t1"/>
    </source>
</evidence>
<reference evidence="6" key="1">
    <citation type="submission" date="2016-11" db="UniProtKB">
        <authorList>
            <consortium name="WormBaseParasite"/>
        </authorList>
    </citation>
    <scope>IDENTIFICATION</scope>
</reference>
<feature type="compositionally biased region" description="Low complexity" evidence="3">
    <location>
        <begin position="28"/>
        <end position="44"/>
    </location>
</feature>
<sequence length="590" mass="65361">MTTPSDKADDARRQQQGESGHRSKLYGDLSESSDSSSLSSADLPSGRDESPTAPPVAKVIPLVVEHPPSPAISSSSVDLPSSASSSRSQSPDLFERRSPLADEKRAPGISDKFTDLFSDDHIIEIEEDELIEEPGELVKEKISEQSTNSSEGLRYSRTATEEIFSEVEKNPGYFSNIDLDSPSDSIHTTVSVSEAPEEQTIAVPDFNTVHQIPPKIAAKLGIITTQPLPGGNIPVPVEPPPASSEAPPLLSGIMTKLCCFRKKSRNQEYQVPDENPQPQFSWEQPNRPDPRKYRFVNQSNTILVKRDGDIAGQQFTVDNCKNCTILLFDWSASITIDECENCLFVIGPCTGSVFVRTTKECTILAISQQFRTRDCSSLALFLFCVTQPTIEESLRIQFSPLFLYYDSLESQLRQAGLSPFNNNWNRVHDFSADNRSNYETVSEGPLAVPHIAEAVGTCGLNVDNATSVLISCTNRIYNGEKAMVLCTKNPEEELEAFYSRTVKLTHMLSEQLQLLDCRDIKIKKGELKSLFNTKTFAKYTGQMVVLEFEDSNAAEKIKDHVGPGVYLVEQQQAAEYGRILHRFSEVQGTV</sequence>
<dbReference type="InterPro" id="IPR006599">
    <property type="entry name" value="CARP_motif"/>
</dbReference>
<dbReference type="SMART" id="SM00673">
    <property type="entry name" value="CARP"/>
    <property type="match status" value="2"/>
</dbReference>
<name>A0A1I7ZK14_9BILA</name>
<dbReference type="InterPro" id="IPR039093">
    <property type="entry name" value="XRP2"/>
</dbReference>
<dbReference type="GO" id="GO:0006892">
    <property type="term" value="P:post-Golgi vesicle-mediated transport"/>
    <property type="evidence" value="ECO:0007669"/>
    <property type="project" value="TreeGrafter"/>
</dbReference>
<dbReference type="InterPro" id="IPR017901">
    <property type="entry name" value="C-CAP_CF_C-like"/>
</dbReference>
<dbReference type="Pfam" id="PF07986">
    <property type="entry name" value="TBCC"/>
    <property type="match status" value="1"/>
</dbReference>
<feature type="region of interest" description="Disordered" evidence="3">
    <location>
        <begin position="1"/>
        <end position="112"/>
    </location>
</feature>
<dbReference type="GO" id="GO:0000166">
    <property type="term" value="F:nucleotide binding"/>
    <property type="evidence" value="ECO:0007669"/>
    <property type="project" value="UniProtKB-KW"/>
</dbReference>
<dbReference type="InterPro" id="IPR012945">
    <property type="entry name" value="Tubulin-bd_cofactor_C_dom"/>
</dbReference>
<proteinExistence type="inferred from homology"/>
<evidence type="ECO:0000256" key="3">
    <source>
        <dbReference type="SAM" id="MobiDB-lite"/>
    </source>
</evidence>
<protein>
    <submittedName>
        <fullName evidence="6">C-CAP/cofactor C-like domain-containing protein</fullName>
    </submittedName>
</protein>
<dbReference type="PANTHER" id="PTHR15440">
    <property type="entry name" value="XRP2 PROTEIN"/>
    <property type="match status" value="1"/>
</dbReference>
<dbReference type="GO" id="GO:1990075">
    <property type="term" value="C:periciliary membrane compartment"/>
    <property type="evidence" value="ECO:0007669"/>
    <property type="project" value="TreeGrafter"/>
</dbReference>
<dbReference type="Gene3D" id="2.160.20.70">
    <property type="match status" value="1"/>
</dbReference>
<comment type="similarity">
    <text evidence="1">Belongs to the TBCC family.</text>
</comment>
<dbReference type="GO" id="GO:0005096">
    <property type="term" value="F:GTPase activator activity"/>
    <property type="evidence" value="ECO:0007669"/>
    <property type="project" value="InterPro"/>
</dbReference>
<dbReference type="InterPro" id="IPR016098">
    <property type="entry name" value="CAP/MinC_C"/>
</dbReference>
<dbReference type="AlphaFoldDB" id="A0A1I7ZK14"/>
<organism evidence="5 6">
    <name type="scientific">Steinernema glaseri</name>
    <dbReference type="NCBI Taxonomy" id="37863"/>
    <lineage>
        <taxon>Eukaryota</taxon>
        <taxon>Metazoa</taxon>
        <taxon>Ecdysozoa</taxon>
        <taxon>Nematoda</taxon>
        <taxon>Chromadorea</taxon>
        <taxon>Rhabditida</taxon>
        <taxon>Tylenchina</taxon>
        <taxon>Panagrolaimomorpha</taxon>
        <taxon>Strongyloidoidea</taxon>
        <taxon>Steinernematidae</taxon>
        <taxon>Steinernema</taxon>
    </lineage>
</organism>
<feature type="region of interest" description="Disordered" evidence="3">
    <location>
        <begin position="268"/>
        <end position="291"/>
    </location>
</feature>
<feature type="compositionally biased region" description="Basic and acidic residues" evidence="3">
    <location>
        <begin position="1"/>
        <end position="21"/>
    </location>
</feature>
<accession>A0A1I7ZK14</accession>
<dbReference type="Proteomes" id="UP000095287">
    <property type="component" value="Unplaced"/>
</dbReference>
<evidence type="ECO:0000256" key="1">
    <source>
        <dbReference type="ARBA" id="ARBA00008848"/>
    </source>
</evidence>
<keyword evidence="5" id="KW-1185">Reference proteome</keyword>
<feature type="domain" description="C-CAP/cofactor C-like" evidence="4">
    <location>
        <begin position="276"/>
        <end position="432"/>
    </location>
</feature>
<dbReference type="GO" id="GO:0005929">
    <property type="term" value="C:cilium"/>
    <property type="evidence" value="ECO:0007669"/>
    <property type="project" value="TreeGrafter"/>
</dbReference>
<dbReference type="PANTHER" id="PTHR15440:SF0">
    <property type="entry name" value="PROTEIN XRP2"/>
    <property type="match status" value="1"/>
</dbReference>
<evidence type="ECO:0000313" key="5">
    <source>
        <dbReference type="Proteomes" id="UP000095287"/>
    </source>
</evidence>
<keyword evidence="2" id="KW-0547">Nucleotide-binding</keyword>
<evidence type="ECO:0000256" key="2">
    <source>
        <dbReference type="ARBA" id="ARBA00022741"/>
    </source>
</evidence>
<dbReference type="PROSITE" id="PS51329">
    <property type="entry name" value="C_CAP_COFACTOR_C"/>
    <property type="match status" value="1"/>
</dbReference>
<feature type="compositionally biased region" description="Low complexity" evidence="3">
    <location>
        <begin position="71"/>
        <end position="91"/>
    </location>
</feature>
<feature type="compositionally biased region" description="Basic and acidic residues" evidence="3">
    <location>
        <begin position="93"/>
        <end position="112"/>
    </location>
</feature>
<dbReference type="WBParaSite" id="L893_g27206.t1">
    <property type="protein sequence ID" value="L893_g27206.t1"/>
    <property type="gene ID" value="L893_g27206"/>
</dbReference>